<name>A0A8B7YH04_ACAPL</name>
<keyword evidence="5" id="KW-1185">Reference proteome</keyword>
<feature type="transmembrane region" description="Helical" evidence="4">
    <location>
        <begin position="247"/>
        <end position="265"/>
    </location>
</feature>
<sequence length="395" mass="44190">MKSWRLLTIKQVEMLKTHRYVLEGQTLLDPPLQVLWCWLGNMLSSKINGNLITIIGLVLNTSSFIVLMYYSPTATSEVPGWACGMAAITVFLYQICDALDGKQCYRWLTNKMDYSLPELVDHASDSVSTVFVTIELAICMRLGHRPDLFLTLMFSAMFMFYTAHWQTYISGVVRFGTLDVTESELALCFGFLLTAILGQQFWVQKVFGMEWRGMIVLAVALMGAIKFINHAIYIWRRGHRLTTGGTSVLSPLMGISTIFFLAVVTKATTNLFDHQPCIFLIVFALLEAKMSNKLIIAYMTKSELTQLDSILLGPIVLLANQLLGNPLSGHILLWATLVYAATDLFIYLRKAILDICDLLDQPFISRYPIKDTANGNGCSDGEAVHAVQGPSAKKR</sequence>
<organism evidence="5 6">
    <name type="scientific">Acanthaster planci</name>
    <name type="common">Crown-of-thorns starfish</name>
    <dbReference type="NCBI Taxonomy" id="133434"/>
    <lineage>
        <taxon>Eukaryota</taxon>
        <taxon>Metazoa</taxon>
        <taxon>Echinodermata</taxon>
        <taxon>Eleutherozoa</taxon>
        <taxon>Asterozoa</taxon>
        <taxon>Asteroidea</taxon>
        <taxon>Valvatacea</taxon>
        <taxon>Valvatida</taxon>
        <taxon>Acanthasteridae</taxon>
        <taxon>Acanthaster</taxon>
    </lineage>
</organism>
<dbReference type="AlphaFoldDB" id="A0A8B7YH04"/>
<dbReference type="PIRSF" id="PIRSF015665">
    <property type="entry name" value="CHOPT"/>
    <property type="match status" value="1"/>
</dbReference>
<dbReference type="GeneID" id="110979864"/>
<dbReference type="GO" id="GO:0005789">
    <property type="term" value="C:endoplasmic reticulum membrane"/>
    <property type="evidence" value="ECO:0007669"/>
    <property type="project" value="TreeGrafter"/>
</dbReference>
<dbReference type="GO" id="GO:0006646">
    <property type="term" value="P:phosphatidylethanolamine biosynthetic process"/>
    <property type="evidence" value="ECO:0007669"/>
    <property type="project" value="TreeGrafter"/>
</dbReference>
<feature type="transmembrane region" description="Helical" evidence="4">
    <location>
        <begin position="148"/>
        <end position="165"/>
    </location>
</feature>
<dbReference type="RefSeq" id="XP_022091675.1">
    <property type="nucleotide sequence ID" value="XM_022235983.1"/>
</dbReference>
<keyword evidence="4" id="KW-1133">Transmembrane helix</keyword>
<evidence type="ECO:0000256" key="3">
    <source>
        <dbReference type="ARBA" id="ARBA00023136"/>
    </source>
</evidence>
<keyword evidence="4" id="KW-0812">Transmembrane</keyword>
<protein>
    <submittedName>
        <fullName evidence="6">Cholinephosphotransferase 1-like isoform X1</fullName>
    </submittedName>
</protein>
<reference evidence="6" key="1">
    <citation type="submission" date="2025-08" db="UniProtKB">
        <authorList>
            <consortium name="RefSeq"/>
        </authorList>
    </citation>
    <scope>IDENTIFICATION</scope>
</reference>
<evidence type="ECO:0000313" key="5">
    <source>
        <dbReference type="Proteomes" id="UP000694845"/>
    </source>
</evidence>
<feature type="transmembrane region" description="Helical" evidence="4">
    <location>
        <begin position="215"/>
        <end position="235"/>
    </location>
</feature>
<dbReference type="Proteomes" id="UP000694845">
    <property type="component" value="Unplaced"/>
</dbReference>
<dbReference type="PANTHER" id="PTHR10414">
    <property type="entry name" value="ETHANOLAMINEPHOSPHOTRANSFERASE"/>
    <property type="match status" value="1"/>
</dbReference>
<dbReference type="OMA" id="ITRMCHE"/>
<dbReference type="KEGG" id="aplc:110979864"/>
<comment type="subcellular location">
    <subcellularLocation>
        <location evidence="1">Membrane</location>
    </subcellularLocation>
</comment>
<accession>A0A8B7YH04</accession>
<keyword evidence="3 4" id="KW-0472">Membrane</keyword>
<gene>
    <name evidence="6" type="primary">LOC110979864</name>
</gene>
<dbReference type="OrthoDB" id="196717at2759"/>
<evidence type="ECO:0000313" key="6">
    <source>
        <dbReference type="RefSeq" id="XP_022091675.1"/>
    </source>
</evidence>
<evidence type="ECO:0000256" key="4">
    <source>
        <dbReference type="SAM" id="Phobius"/>
    </source>
</evidence>
<feature type="transmembrane region" description="Helical" evidence="4">
    <location>
        <begin position="331"/>
        <end position="348"/>
    </location>
</feature>
<dbReference type="PANTHER" id="PTHR10414:SF37">
    <property type="entry name" value="BB IN A BOXCAR, ISOFORM C"/>
    <property type="match status" value="1"/>
</dbReference>
<evidence type="ECO:0000256" key="2">
    <source>
        <dbReference type="ARBA" id="ARBA00010441"/>
    </source>
</evidence>
<dbReference type="InterPro" id="IPR014472">
    <property type="entry name" value="CHOPT"/>
</dbReference>
<comment type="similarity">
    <text evidence="2">Belongs to the CDP-alcohol phosphatidyltransferase class-I family.</text>
</comment>
<evidence type="ECO:0000256" key="1">
    <source>
        <dbReference type="ARBA" id="ARBA00004370"/>
    </source>
</evidence>
<dbReference type="GO" id="GO:0004307">
    <property type="term" value="F:ethanolaminephosphotransferase activity"/>
    <property type="evidence" value="ECO:0007669"/>
    <property type="project" value="TreeGrafter"/>
</dbReference>
<feature type="transmembrane region" description="Helical" evidence="4">
    <location>
        <begin position="51"/>
        <end position="72"/>
    </location>
</feature>
<dbReference type="GO" id="GO:0005794">
    <property type="term" value="C:Golgi apparatus"/>
    <property type="evidence" value="ECO:0007669"/>
    <property type="project" value="TreeGrafter"/>
</dbReference>
<feature type="transmembrane region" description="Helical" evidence="4">
    <location>
        <begin position="185"/>
        <end position="203"/>
    </location>
</feature>
<dbReference type="GO" id="GO:0004142">
    <property type="term" value="F:diacylglycerol cholinephosphotransferase activity"/>
    <property type="evidence" value="ECO:0007669"/>
    <property type="project" value="TreeGrafter"/>
</dbReference>
<dbReference type="InterPro" id="IPR043130">
    <property type="entry name" value="CDP-OH_PTrfase_TM_dom"/>
</dbReference>
<proteinExistence type="inferred from homology"/>
<dbReference type="Gene3D" id="1.20.120.1760">
    <property type="match status" value="1"/>
</dbReference>